<dbReference type="Gene3D" id="1.20.58.340">
    <property type="entry name" value="Magnesium transport protein CorA, transmembrane region"/>
    <property type="match status" value="1"/>
</dbReference>
<evidence type="ECO:0000313" key="4">
    <source>
        <dbReference type="Proteomes" id="UP001302812"/>
    </source>
</evidence>
<dbReference type="Pfam" id="PF26616">
    <property type="entry name" value="CorA-like"/>
    <property type="match status" value="1"/>
</dbReference>
<dbReference type="InterPro" id="IPR058257">
    <property type="entry name" value="CorA-like_dom"/>
</dbReference>
<keyword evidence="4" id="KW-1185">Reference proteome</keyword>
<keyword evidence="1" id="KW-0472">Membrane</keyword>
<organism evidence="3 4">
    <name type="scientific">Canariomyces notabilis</name>
    <dbReference type="NCBI Taxonomy" id="2074819"/>
    <lineage>
        <taxon>Eukaryota</taxon>
        <taxon>Fungi</taxon>
        <taxon>Dikarya</taxon>
        <taxon>Ascomycota</taxon>
        <taxon>Pezizomycotina</taxon>
        <taxon>Sordariomycetes</taxon>
        <taxon>Sordariomycetidae</taxon>
        <taxon>Sordariales</taxon>
        <taxon>Chaetomiaceae</taxon>
        <taxon>Canariomyces</taxon>
    </lineage>
</organism>
<dbReference type="AlphaFoldDB" id="A0AAN6TNP7"/>
<comment type="caution">
    <text evidence="3">The sequence shown here is derived from an EMBL/GenBank/DDBJ whole genome shotgun (WGS) entry which is preliminary data.</text>
</comment>
<evidence type="ECO:0000259" key="2">
    <source>
        <dbReference type="Pfam" id="PF26616"/>
    </source>
</evidence>
<dbReference type="Proteomes" id="UP001302812">
    <property type="component" value="Unassembled WGS sequence"/>
</dbReference>
<evidence type="ECO:0000313" key="3">
    <source>
        <dbReference type="EMBL" id="KAK4117825.1"/>
    </source>
</evidence>
<keyword evidence="1" id="KW-0812">Transmembrane</keyword>
<proteinExistence type="predicted"/>
<dbReference type="EMBL" id="MU853332">
    <property type="protein sequence ID" value="KAK4117825.1"/>
    <property type="molecule type" value="Genomic_DNA"/>
</dbReference>
<accession>A0AAN6TNP7</accession>
<sequence>MAELDPCDRLLEACTDSDQYPYTLLKKTISSEVLELYHYHLQQNDGALFAASRERLHLWEIWPGEHKFRFAELMNSNELREHLIRDEKDPKCRHIFIESHNSRAPLNCSASTLKILLTFHQVDPSFLDALFTFGDYDEPPDAGLAYFHSDDALAVQDRLPFLASLGRSGRELRHSFLLRTVERTNGSTDPWSVRQVAVYHSFDVLNGRTVWITVKGNDYFETRIVDDTNDLPVQRGAIEGDVGASFEASLATHLIFFHWCEQNWRWFIRDIEERIRKALVKAKTLPVDSEPHFAPAPQKTVIEAVTPASFGGSYVRAAGTSASSEKYGILERVKTLRRPPSATFDLAQVTTWQSAQSRFPNTKQVPEGMLVLNMFNYKELQTLSRLAEQLEEVTLVVQLDIGVLQDVDNYYQRLTRSDDIGDNLKQNLDKSVSRFSSRVREIIRSLETRQAQLVSLRKRLDEGKALYENLLQLRSLQMSRIFAEHGHRSAIVMQDIAHRTERETVSMHTITVVTLLFLPATFLSSFFQCGVLQWKETPEVNVIGDWLFRAEVFKLFISVCIPMTAITLFCWLVVNYLGRKRKRVFPDAITLHQPMVRPAGLSV</sequence>
<name>A0AAN6TNP7_9PEZI</name>
<dbReference type="GeneID" id="89942585"/>
<protein>
    <recommendedName>
        <fullName evidence="2">CorA-like transporter domain-containing protein</fullName>
    </recommendedName>
</protein>
<feature type="transmembrane region" description="Helical" evidence="1">
    <location>
        <begin position="553"/>
        <end position="574"/>
    </location>
</feature>
<dbReference type="RefSeq" id="XP_064675395.1">
    <property type="nucleotide sequence ID" value="XM_064818458.1"/>
</dbReference>
<gene>
    <name evidence="3" type="ORF">N656DRAFT_825858</name>
</gene>
<keyword evidence="1" id="KW-1133">Transmembrane helix</keyword>
<evidence type="ECO:0000256" key="1">
    <source>
        <dbReference type="SAM" id="Phobius"/>
    </source>
</evidence>
<feature type="domain" description="CorA-like transporter" evidence="2">
    <location>
        <begin position="13"/>
        <end position="282"/>
    </location>
</feature>
<reference evidence="3" key="1">
    <citation type="journal article" date="2023" name="Mol. Phylogenet. Evol.">
        <title>Genome-scale phylogeny and comparative genomics of the fungal order Sordariales.</title>
        <authorList>
            <person name="Hensen N."/>
            <person name="Bonometti L."/>
            <person name="Westerberg I."/>
            <person name="Brannstrom I.O."/>
            <person name="Guillou S."/>
            <person name="Cros-Aarteil S."/>
            <person name="Calhoun S."/>
            <person name="Haridas S."/>
            <person name="Kuo A."/>
            <person name="Mondo S."/>
            <person name="Pangilinan J."/>
            <person name="Riley R."/>
            <person name="LaButti K."/>
            <person name="Andreopoulos B."/>
            <person name="Lipzen A."/>
            <person name="Chen C."/>
            <person name="Yan M."/>
            <person name="Daum C."/>
            <person name="Ng V."/>
            <person name="Clum A."/>
            <person name="Steindorff A."/>
            <person name="Ohm R.A."/>
            <person name="Martin F."/>
            <person name="Silar P."/>
            <person name="Natvig D.O."/>
            <person name="Lalanne C."/>
            <person name="Gautier V."/>
            <person name="Ament-Velasquez S.L."/>
            <person name="Kruys A."/>
            <person name="Hutchinson M.I."/>
            <person name="Powell A.J."/>
            <person name="Barry K."/>
            <person name="Miller A.N."/>
            <person name="Grigoriev I.V."/>
            <person name="Debuchy R."/>
            <person name="Gladieux P."/>
            <person name="Hiltunen Thoren M."/>
            <person name="Johannesson H."/>
        </authorList>
    </citation>
    <scope>NUCLEOTIDE SEQUENCE</scope>
    <source>
        <strain evidence="3">CBS 508.74</strain>
    </source>
</reference>
<reference evidence="3" key="2">
    <citation type="submission" date="2023-05" db="EMBL/GenBank/DDBJ databases">
        <authorList>
            <consortium name="Lawrence Berkeley National Laboratory"/>
            <person name="Steindorff A."/>
            <person name="Hensen N."/>
            <person name="Bonometti L."/>
            <person name="Westerberg I."/>
            <person name="Brannstrom I.O."/>
            <person name="Guillou S."/>
            <person name="Cros-Aarteil S."/>
            <person name="Calhoun S."/>
            <person name="Haridas S."/>
            <person name="Kuo A."/>
            <person name="Mondo S."/>
            <person name="Pangilinan J."/>
            <person name="Riley R."/>
            <person name="Labutti K."/>
            <person name="Andreopoulos B."/>
            <person name="Lipzen A."/>
            <person name="Chen C."/>
            <person name="Yanf M."/>
            <person name="Daum C."/>
            <person name="Ng V."/>
            <person name="Clum A."/>
            <person name="Ohm R."/>
            <person name="Martin F."/>
            <person name="Silar P."/>
            <person name="Natvig D."/>
            <person name="Lalanne C."/>
            <person name="Gautier V."/>
            <person name="Ament-Velasquez S.L."/>
            <person name="Kruys A."/>
            <person name="Hutchinson M.I."/>
            <person name="Powell A.J."/>
            <person name="Barry K."/>
            <person name="Miller A.N."/>
            <person name="Grigoriev I.V."/>
            <person name="Debuchy R."/>
            <person name="Gladieux P."/>
            <person name="Thoren M.H."/>
            <person name="Johannesson H."/>
        </authorList>
    </citation>
    <scope>NUCLEOTIDE SEQUENCE</scope>
    <source>
        <strain evidence="3">CBS 508.74</strain>
    </source>
</reference>